<dbReference type="InterPro" id="IPR029045">
    <property type="entry name" value="ClpP/crotonase-like_dom_sf"/>
</dbReference>
<dbReference type="PANTHER" id="PTHR43176">
    <property type="entry name" value="3-HYDROXYISOBUTYRYL-COA HYDROLASE-RELATED"/>
    <property type="match status" value="1"/>
</dbReference>
<sequence length="376" mass="40577">MDSTVSDSTAPVTFEVLEGRHGRIGRATLNAPKSLNSLSLEMIDLLEGQLSAWQGDDTIQAVWLDANSDKAFCAGGDIVRLYESMVATPQGERNRHAEAFFGREYQLDHRLHTFGKPLICWGNGIIMGGGLGLLAGASHKVLTETARIAMPEITIGLFPDVGGSYFLSRMPGKVGLFLGLTGANINVSDGLAIGLGDVAIAHESKAVVMSALSELNWDSDPQRHDSQVSEALAGFALAADTLPQSPVSEHRDEIDRLCGGDDLSQVVEAITGLDSDDRWLSKAAATLARGCPQTAALVWENWHRGADMTLADVFRMEWRVAVQCALHGDFQEGVRALLIDKDGQPRFKHRSVSDITPAYLAEFYQLPGVPDPLADL</sequence>
<evidence type="ECO:0000256" key="3">
    <source>
        <dbReference type="ARBA" id="ARBA00022801"/>
    </source>
</evidence>
<dbReference type="Pfam" id="PF16113">
    <property type="entry name" value="ECH_2"/>
    <property type="match status" value="1"/>
</dbReference>
<reference evidence="5" key="1">
    <citation type="submission" date="2022-01" db="EMBL/GenBank/DDBJ databases">
        <authorList>
            <person name="Karlyshev A.V."/>
            <person name="Jaspars M."/>
        </authorList>
    </citation>
    <scope>NUCLEOTIDE SEQUENCE</scope>
    <source>
        <strain evidence="5">AGSA3-2</strain>
    </source>
</reference>
<dbReference type="EMBL" id="JAJVKT010000038">
    <property type="protein sequence ID" value="MCE7511054.1"/>
    <property type="molecule type" value="Genomic_DNA"/>
</dbReference>
<evidence type="ECO:0000259" key="4">
    <source>
        <dbReference type="Pfam" id="PF16113"/>
    </source>
</evidence>
<dbReference type="EC" id="3.1.2.4" evidence="2"/>
<dbReference type="Proteomes" id="UP001107961">
    <property type="component" value="Unassembled WGS sequence"/>
</dbReference>
<accession>A0A9Q3W9E7</accession>
<evidence type="ECO:0000256" key="1">
    <source>
        <dbReference type="ARBA" id="ARBA00001709"/>
    </source>
</evidence>
<keyword evidence="6" id="KW-1185">Reference proteome</keyword>
<dbReference type="RefSeq" id="WP_080531758.1">
    <property type="nucleotide sequence ID" value="NZ_CBDDTQ010000003.1"/>
</dbReference>
<dbReference type="KEGG" id="axe:P40_20945"/>
<dbReference type="GO" id="GO:0005829">
    <property type="term" value="C:cytosol"/>
    <property type="evidence" value="ECO:0007669"/>
    <property type="project" value="TreeGrafter"/>
</dbReference>
<feature type="domain" description="Enoyl-CoA hydratase/isomerase" evidence="4">
    <location>
        <begin position="24"/>
        <end position="363"/>
    </location>
</feature>
<dbReference type="GO" id="GO:0006574">
    <property type="term" value="P:L-valine catabolic process"/>
    <property type="evidence" value="ECO:0007669"/>
    <property type="project" value="TreeGrafter"/>
</dbReference>
<dbReference type="AlphaFoldDB" id="A0A9Q3W9E7"/>
<keyword evidence="3" id="KW-0378">Hydrolase</keyword>
<dbReference type="InterPro" id="IPR045004">
    <property type="entry name" value="ECH_dom"/>
</dbReference>
<dbReference type="Gene3D" id="3.90.226.10">
    <property type="entry name" value="2-enoyl-CoA Hydratase, Chain A, domain 1"/>
    <property type="match status" value="1"/>
</dbReference>
<organism evidence="5 6">
    <name type="scientific">Alloalcanivorax xenomutans</name>
    <dbReference type="NCBI Taxonomy" id="1094342"/>
    <lineage>
        <taxon>Bacteria</taxon>
        <taxon>Pseudomonadati</taxon>
        <taxon>Pseudomonadota</taxon>
        <taxon>Gammaproteobacteria</taxon>
        <taxon>Oceanospirillales</taxon>
        <taxon>Alcanivoracaceae</taxon>
        <taxon>Alloalcanivorax</taxon>
    </lineage>
</organism>
<dbReference type="NCBIfam" id="NF004127">
    <property type="entry name" value="PRK05617.1"/>
    <property type="match status" value="1"/>
</dbReference>
<dbReference type="GO" id="GO:0003860">
    <property type="term" value="F:3-hydroxyisobutyryl-CoA hydrolase activity"/>
    <property type="evidence" value="ECO:0007669"/>
    <property type="project" value="UniProtKB-EC"/>
</dbReference>
<comment type="catalytic activity">
    <reaction evidence="1">
        <text>3-hydroxy-2-methylpropanoyl-CoA + H2O = 3-hydroxy-2-methylpropanoate + CoA + H(+)</text>
        <dbReference type="Rhea" id="RHEA:20888"/>
        <dbReference type="ChEBI" id="CHEBI:11805"/>
        <dbReference type="ChEBI" id="CHEBI:15377"/>
        <dbReference type="ChEBI" id="CHEBI:15378"/>
        <dbReference type="ChEBI" id="CHEBI:57287"/>
        <dbReference type="ChEBI" id="CHEBI:57340"/>
        <dbReference type="EC" id="3.1.2.4"/>
    </reaction>
</comment>
<proteinExistence type="predicted"/>
<evidence type="ECO:0000313" key="5">
    <source>
        <dbReference type="EMBL" id="MCE7511054.1"/>
    </source>
</evidence>
<dbReference type="InterPro" id="IPR032259">
    <property type="entry name" value="HIBYL-CoA-H"/>
</dbReference>
<evidence type="ECO:0000256" key="2">
    <source>
        <dbReference type="ARBA" id="ARBA00011915"/>
    </source>
</evidence>
<protein>
    <recommendedName>
        <fullName evidence="2">3-hydroxyisobutyryl-CoA hydrolase</fullName>
        <ecNumber evidence="2">3.1.2.4</ecNumber>
    </recommendedName>
</protein>
<comment type="caution">
    <text evidence="5">The sequence shown here is derived from an EMBL/GenBank/DDBJ whole genome shotgun (WGS) entry which is preliminary data.</text>
</comment>
<evidence type="ECO:0000313" key="6">
    <source>
        <dbReference type="Proteomes" id="UP001107961"/>
    </source>
</evidence>
<gene>
    <name evidence="5" type="ORF">LZG35_20665</name>
</gene>
<name>A0A9Q3W9E7_9GAMM</name>
<dbReference type="SUPFAM" id="SSF52096">
    <property type="entry name" value="ClpP/crotonase"/>
    <property type="match status" value="1"/>
</dbReference>
<dbReference type="CDD" id="cd06558">
    <property type="entry name" value="crotonase-like"/>
    <property type="match status" value="1"/>
</dbReference>
<dbReference type="PANTHER" id="PTHR43176:SF3">
    <property type="entry name" value="3-HYDROXYISOBUTYRYL-COA HYDROLASE, MITOCHONDRIAL"/>
    <property type="match status" value="1"/>
</dbReference>